<name>A0A3N6N7W8_9BURK</name>
<evidence type="ECO:0000313" key="2">
    <source>
        <dbReference type="Proteomes" id="UP000272778"/>
    </source>
</evidence>
<comment type="caution">
    <text evidence="1">The sequence shown here is derived from an EMBL/GenBank/DDBJ whole genome shotgun (WGS) entry which is preliminary data.</text>
</comment>
<accession>A0A3N6N7W8</accession>
<keyword evidence="2" id="KW-1185">Reference proteome</keyword>
<dbReference type="AlphaFoldDB" id="A0A3N6N7W8"/>
<proteinExistence type="predicted"/>
<gene>
    <name evidence="1" type="ORF">D1Y85_16885</name>
</gene>
<protein>
    <submittedName>
        <fullName evidence="1">Uncharacterized protein</fullName>
    </submittedName>
</protein>
<evidence type="ECO:0000313" key="1">
    <source>
        <dbReference type="EMBL" id="RQH05072.1"/>
    </source>
</evidence>
<sequence>MKIIYIIAVIVNAEVITGHERCVKQIVTAQATVFGVEATIDNQRLVPVLVNHAGETRFMQQVLVDLLREANVLMSRSRGGQWKRGLCVDAGIGAGLLYRDR</sequence>
<organism evidence="1 2">
    <name type="scientific">Paraburkholderia dinghuensis</name>
    <dbReference type="NCBI Taxonomy" id="2305225"/>
    <lineage>
        <taxon>Bacteria</taxon>
        <taxon>Pseudomonadati</taxon>
        <taxon>Pseudomonadota</taxon>
        <taxon>Betaproteobacteria</taxon>
        <taxon>Burkholderiales</taxon>
        <taxon>Burkholderiaceae</taxon>
        <taxon>Paraburkholderia</taxon>
    </lineage>
</organism>
<dbReference type="RefSeq" id="WP_124152206.1">
    <property type="nucleotide sequence ID" value="NZ_RQIS01000011.1"/>
</dbReference>
<reference evidence="1 2" key="1">
    <citation type="submission" date="2018-11" db="EMBL/GenBank/DDBJ databases">
        <title>Paraburkholderia sp. DHOA04, isolated from soil.</title>
        <authorList>
            <person name="Gao Z.-H."/>
            <person name="Qiu L.-H."/>
            <person name="Fu J.-C."/>
        </authorList>
    </citation>
    <scope>NUCLEOTIDE SEQUENCE [LARGE SCALE GENOMIC DNA]</scope>
    <source>
        <strain evidence="1 2">DHOA04</strain>
    </source>
</reference>
<dbReference type="Proteomes" id="UP000272778">
    <property type="component" value="Unassembled WGS sequence"/>
</dbReference>
<dbReference type="EMBL" id="RQIS01000011">
    <property type="protein sequence ID" value="RQH05072.1"/>
    <property type="molecule type" value="Genomic_DNA"/>
</dbReference>